<feature type="domain" description="F-box" evidence="1">
    <location>
        <begin position="1"/>
        <end position="48"/>
    </location>
</feature>
<dbReference type="Gramene" id="mRNA:HanXRQr2_Chr06g0276601">
    <property type="protein sequence ID" value="CDS:HanXRQr2_Chr06g0276601.1"/>
    <property type="gene ID" value="HanXRQr2_Chr06g0276601"/>
</dbReference>
<sequence>MAPNVPFDMQTEIMKRFPVKSLIRFQSVSKTWKSVISSCDFIACYSRHQQQQHLLLRYHDDFTEKYVSVVDDDSFSEQRVSLTAPLLVNTLKCSTTIGSSHGLLCSYSLSHSLDALIHGRCMAVISNPSVGKGVGVVVPNFETGIYKTSLGFGVCRETTDPKIVKVTHITNSPDIERITSIPRQVEVFTLSKRAWRPPYSSNLPRKSIRFFNKVVVVDGVLYWLATDRTPRWSNQWYNLIVSFDMTSEEFREVNLPDSLADSNMFIWNLSIYKIRESIAVLECDINVVWVMENGVSKSFTKLFTIDVNMPHASLIGFRKSGELIIQIYQAGPRTSKYVVYEPYSKHIDDVEFGGMNFSLCVPYMETLLLLDQPNFTVYDDMETLQLPSSFVW</sequence>
<accession>A0A251TA04</accession>
<dbReference type="OrthoDB" id="1924677at2759"/>
<dbReference type="EMBL" id="MNCJ02000321">
    <property type="protein sequence ID" value="KAF5803884.1"/>
    <property type="molecule type" value="Genomic_DNA"/>
</dbReference>
<dbReference type="AlphaFoldDB" id="A0A251TA04"/>
<gene>
    <name evidence="3" type="ORF">HannXRQ_Chr11g0323211</name>
    <name evidence="2" type="ORF">HanXRQr2_Chr06g0276601</name>
</gene>
<organism evidence="3 4">
    <name type="scientific">Helianthus annuus</name>
    <name type="common">Common sunflower</name>
    <dbReference type="NCBI Taxonomy" id="4232"/>
    <lineage>
        <taxon>Eukaryota</taxon>
        <taxon>Viridiplantae</taxon>
        <taxon>Streptophyta</taxon>
        <taxon>Embryophyta</taxon>
        <taxon>Tracheophyta</taxon>
        <taxon>Spermatophyta</taxon>
        <taxon>Magnoliopsida</taxon>
        <taxon>eudicotyledons</taxon>
        <taxon>Gunneridae</taxon>
        <taxon>Pentapetalae</taxon>
        <taxon>asterids</taxon>
        <taxon>campanulids</taxon>
        <taxon>Asterales</taxon>
        <taxon>Asteraceae</taxon>
        <taxon>Asteroideae</taxon>
        <taxon>Heliantheae alliance</taxon>
        <taxon>Heliantheae</taxon>
        <taxon>Helianthus</taxon>
    </lineage>
</organism>
<dbReference type="EMBL" id="CM007900">
    <property type="protein sequence ID" value="OTG06791.1"/>
    <property type="molecule type" value="Genomic_DNA"/>
</dbReference>
<dbReference type="InterPro" id="IPR017451">
    <property type="entry name" value="F-box-assoc_interact_dom"/>
</dbReference>
<name>A0A251TA04_HELAN</name>
<evidence type="ECO:0000313" key="3">
    <source>
        <dbReference type="EMBL" id="OTG06791.1"/>
    </source>
</evidence>
<protein>
    <submittedName>
        <fullName evidence="2 3">F-box domain-containing protein</fullName>
    </submittedName>
</protein>
<dbReference type="InterPro" id="IPR050796">
    <property type="entry name" value="SCF_F-box_component"/>
</dbReference>
<reference evidence="3" key="2">
    <citation type="submission" date="2017-02" db="EMBL/GenBank/DDBJ databases">
        <title>Sunflower complete genome.</title>
        <authorList>
            <person name="Langlade N."/>
            <person name="Munos S."/>
        </authorList>
    </citation>
    <scope>NUCLEOTIDE SEQUENCE [LARGE SCALE GENOMIC DNA]</scope>
    <source>
        <tissue evidence="3">Leaves</tissue>
    </source>
</reference>
<dbReference type="OMA" id="RYYINIA"/>
<dbReference type="SUPFAM" id="SSF81383">
    <property type="entry name" value="F-box domain"/>
    <property type="match status" value="1"/>
</dbReference>
<dbReference type="Pfam" id="PF00646">
    <property type="entry name" value="F-box"/>
    <property type="match status" value="1"/>
</dbReference>
<dbReference type="InParanoid" id="A0A251TA04"/>
<dbReference type="PROSITE" id="PS50181">
    <property type="entry name" value="FBOX"/>
    <property type="match status" value="1"/>
</dbReference>
<dbReference type="SMART" id="SM00256">
    <property type="entry name" value="FBOX"/>
    <property type="match status" value="1"/>
</dbReference>
<proteinExistence type="predicted"/>
<dbReference type="FunCoup" id="A0A251TA04">
    <property type="interactions" value="103"/>
</dbReference>
<dbReference type="InterPro" id="IPR001810">
    <property type="entry name" value="F-box_dom"/>
</dbReference>
<evidence type="ECO:0000259" key="1">
    <source>
        <dbReference type="PROSITE" id="PS50181"/>
    </source>
</evidence>
<dbReference type="InterPro" id="IPR036047">
    <property type="entry name" value="F-box-like_dom_sf"/>
</dbReference>
<dbReference type="PANTHER" id="PTHR31672:SF10">
    <property type="entry name" value="F-BOX DOMAIN-CONTAINING PROTEIN"/>
    <property type="match status" value="1"/>
</dbReference>
<keyword evidence="4" id="KW-1185">Reference proteome</keyword>
<dbReference type="InterPro" id="IPR013187">
    <property type="entry name" value="F-box-assoc_dom_typ3"/>
</dbReference>
<reference evidence="2 4" key="1">
    <citation type="journal article" date="2017" name="Nature">
        <title>The sunflower genome provides insights into oil metabolism, flowering and Asterid evolution.</title>
        <authorList>
            <person name="Badouin H."/>
            <person name="Gouzy J."/>
            <person name="Grassa C.J."/>
            <person name="Murat F."/>
            <person name="Staton S.E."/>
            <person name="Cottret L."/>
            <person name="Lelandais-Briere C."/>
            <person name="Owens G.L."/>
            <person name="Carrere S."/>
            <person name="Mayjonade B."/>
            <person name="Legrand L."/>
            <person name="Gill N."/>
            <person name="Kane N.C."/>
            <person name="Bowers J.E."/>
            <person name="Hubner S."/>
            <person name="Bellec A."/>
            <person name="Berard A."/>
            <person name="Berges H."/>
            <person name="Blanchet N."/>
            <person name="Boniface M.C."/>
            <person name="Brunel D."/>
            <person name="Catrice O."/>
            <person name="Chaidir N."/>
            <person name="Claudel C."/>
            <person name="Donnadieu C."/>
            <person name="Faraut T."/>
            <person name="Fievet G."/>
            <person name="Helmstetter N."/>
            <person name="King M."/>
            <person name="Knapp S.J."/>
            <person name="Lai Z."/>
            <person name="Le Paslier M.C."/>
            <person name="Lippi Y."/>
            <person name="Lorenzon L."/>
            <person name="Mandel J.R."/>
            <person name="Marage G."/>
            <person name="Marchand G."/>
            <person name="Marquand E."/>
            <person name="Bret-Mestries E."/>
            <person name="Morien E."/>
            <person name="Nambeesan S."/>
            <person name="Nguyen T."/>
            <person name="Pegot-Espagnet P."/>
            <person name="Pouilly N."/>
            <person name="Raftis F."/>
            <person name="Sallet E."/>
            <person name="Schiex T."/>
            <person name="Thomas J."/>
            <person name="Vandecasteele C."/>
            <person name="Vares D."/>
            <person name="Vear F."/>
            <person name="Vautrin S."/>
            <person name="Crespi M."/>
            <person name="Mangin B."/>
            <person name="Burke J.M."/>
            <person name="Salse J."/>
            <person name="Munos S."/>
            <person name="Vincourt P."/>
            <person name="Rieseberg L.H."/>
            <person name="Langlade N.B."/>
        </authorList>
    </citation>
    <scope>NUCLEOTIDE SEQUENCE [LARGE SCALE GENOMIC DNA]</scope>
    <source>
        <strain evidence="4">cv. SF193</strain>
        <tissue evidence="2">Leaves</tissue>
    </source>
</reference>
<evidence type="ECO:0000313" key="2">
    <source>
        <dbReference type="EMBL" id="KAF5803884.1"/>
    </source>
</evidence>
<reference evidence="2" key="3">
    <citation type="submission" date="2020-06" db="EMBL/GenBank/DDBJ databases">
        <title>Helianthus annuus Genome sequencing and assembly Release 2.</title>
        <authorList>
            <person name="Gouzy J."/>
            <person name="Langlade N."/>
            <person name="Munos S."/>
        </authorList>
    </citation>
    <scope>NUCLEOTIDE SEQUENCE</scope>
    <source>
        <tissue evidence="2">Leaves</tissue>
    </source>
</reference>
<dbReference type="NCBIfam" id="TIGR01640">
    <property type="entry name" value="F_box_assoc_1"/>
    <property type="match status" value="1"/>
</dbReference>
<evidence type="ECO:0000313" key="4">
    <source>
        <dbReference type="Proteomes" id="UP000215914"/>
    </source>
</evidence>
<dbReference type="PANTHER" id="PTHR31672">
    <property type="entry name" value="BNACNNG10540D PROTEIN"/>
    <property type="match status" value="1"/>
</dbReference>
<dbReference type="Proteomes" id="UP000215914">
    <property type="component" value="Chromosome 11"/>
</dbReference>
<dbReference type="Pfam" id="PF08268">
    <property type="entry name" value="FBA_3"/>
    <property type="match status" value="1"/>
</dbReference>